<dbReference type="GO" id="GO:0010125">
    <property type="term" value="P:mycothiol biosynthetic process"/>
    <property type="evidence" value="ECO:0007669"/>
    <property type="project" value="UniProtKB-UniRule"/>
</dbReference>
<evidence type="ECO:0000313" key="7">
    <source>
        <dbReference type="Proteomes" id="UP000294894"/>
    </source>
</evidence>
<feature type="binding site" evidence="4">
    <location>
        <position position="246"/>
    </location>
    <ligand>
        <name>1D-myo-inositol 2-(L-cysteinylamino)-2-deoxy-alpha-D-glucopyranoside</name>
        <dbReference type="ChEBI" id="CHEBI:58887"/>
    </ligand>
</feature>
<dbReference type="InterPro" id="IPR017813">
    <property type="entry name" value="Mycothiol_AcTrfase"/>
</dbReference>
<sequence length="279" mass="30507">MHADGLRQIADIAADAEASDGAAPLDEATWLALRHRGDELAAWVEADGFALVIEHDLSLVVRPGSRRHGLGARLLAQALAESPTDGVALQAWSHTDHPAAASLAEQHGFERVRELWVMRRPSHEPIGSVEVPEGVLVRHYRPGDRDELLRVNAAAFAHHPEQGGMTEEDLEERMAEPWFDPAGLIVASRGRTLLGFHWTKQHSADLGEVYVVGIDPAAQGTGLGRALTRAGLRHLADHGIREVLLYVEADNAPAIRLYERHGFTHASPDTHVMYRRGPA</sequence>
<dbReference type="InterPro" id="IPR000182">
    <property type="entry name" value="GNAT_dom"/>
</dbReference>
<dbReference type="NCBIfam" id="TIGR03448">
    <property type="entry name" value="mycothiol_MshD"/>
    <property type="match status" value="1"/>
</dbReference>
<dbReference type="AlphaFoldDB" id="A0A4P7GN55"/>
<feature type="binding site" evidence="4">
    <location>
        <begin position="219"/>
        <end position="225"/>
    </location>
    <ligand>
        <name>acetyl-CoA</name>
        <dbReference type="ChEBI" id="CHEBI:57288"/>
        <label>2</label>
    </ligand>
</feature>
<dbReference type="EC" id="2.3.1.189" evidence="4"/>
<dbReference type="OrthoDB" id="3208058at2"/>
<dbReference type="PANTHER" id="PTHR43617:SF31">
    <property type="entry name" value="MYCOTHIOL ACETYLTRANSFERASE"/>
    <property type="match status" value="1"/>
</dbReference>
<evidence type="ECO:0000256" key="3">
    <source>
        <dbReference type="ARBA" id="ARBA00023315"/>
    </source>
</evidence>
<feature type="binding site" evidence="4">
    <location>
        <position position="161"/>
    </location>
    <ligand>
        <name>1D-myo-inositol 2-(L-cysteinylamino)-2-deoxy-alpha-D-glucopyranoside</name>
        <dbReference type="ChEBI" id="CHEBI:58887"/>
    </ligand>
</feature>
<dbReference type="PIRSF" id="PIRSF021524">
    <property type="entry name" value="MSH_acetyltransferase"/>
    <property type="match status" value="1"/>
</dbReference>
<comment type="caution">
    <text evidence="4">Lacks conserved residue(s) required for the propagation of feature annotation.</text>
</comment>
<feature type="binding site" evidence="4">
    <location>
        <position position="200"/>
    </location>
    <ligand>
        <name>1D-myo-inositol 2-(L-cysteinylamino)-2-deoxy-alpha-D-glucopyranoside</name>
        <dbReference type="ChEBI" id="CHEBI:58887"/>
    </ligand>
</feature>
<reference evidence="6 7" key="1">
    <citation type="submission" date="2019-03" db="EMBL/GenBank/DDBJ databases">
        <title>Three New Species of Nocardioides, Nocardioides euryhalodurans sp. nov., Nocardioides seonyuensis sp. nov. and Nocardioides eburneoflavus sp. nov., Iolated from Soil.</title>
        <authorList>
            <person name="Roh S.G."/>
            <person name="Lee C."/>
            <person name="Kim M.-K."/>
            <person name="Kim S.B."/>
        </authorList>
    </citation>
    <scope>NUCLEOTIDE SEQUENCE [LARGE SCALE GENOMIC DNA]</scope>
    <source>
        <strain evidence="6 7">MMS17-SY117</strain>
    </source>
</reference>
<dbReference type="InterPro" id="IPR016181">
    <property type="entry name" value="Acyl_CoA_acyltransferase"/>
</dbReference>
<gene>
    <name evidence="4 6" type="primary">mshD</name>
    <name evidence="6" type="ORF">EXE57_14670</name>
</gene>
<protein>
    <recommendedName>
        <fullName evidence="4">Mycothiol acetyltransferase</fullName>
        <shortName evidence="4">MSH acetyltransferase</shortName>
        <ecNumber evidence="4">2.3.1.189</ecNumber>
    </recommendedName>
    <alternativeName>
        <fullName evidence="4">Mycothiol synthase</fullName>
    </alternativeName>
</protein>
<accession>A0A4P7GN55</accession>
<evidence type="ECO:0000256" key="1">
    <source>
        <dbReference type="ARBA" id="ARBA00022679"/>
    </source>
</evidence>
<dbReference type="PANTHER" id="PTHR43617">
    <property type="entry name" value="L-AMINO ACID N-ACETYLTRANSFERASE"/>
    <property type="match status" value="1"/>
</dbReference>
<organism evidence="6 7">
    <name type="scientific">Nocardioides euryhalodurans</name>
    <dbReference type="NCBI Taxonomy" id="2518370"/>
    <lineage>
        <taxon>Bacteria</taxon>
        <taxon>Bacillati</taxon>
        <taxon>Actinomycetota</taxon>
        <taxon>Actinomycetes</taxon>
        <taxon>Propionibacteriales</taxon>
        <taxon>Nocardioidaceae</taxon>
        <taxon>Nocardioides</taxon>
    </lineage>
</organism>
<dbReference type="Pfam" id="PF00583">
    <property type="entry name" value="Acetyltransf_1"/>
    <property type="match status" value="1"/>
</dbReference>
<dbReference type="InterPro" id="IPR050276">
    <property type="entry name" value="MshD_Acetyltransferase"/>
</dbReference>
<evidence type="ECO:0000259" key="5">
    <source>
        <dbReference type="PROSITE" id="PS51186"/>
    </source>
</evidence>
<keyword evidence="7" id="KW-1185">Reference proteome</keyword>
<feature type="domain" description="N-acetyltransferase" evidence="5">
    <location>
        <begin position="1"/>
        <end position="138"/>
    </location>
</feature>
<comment type="similarity">
    <text evidence="4">Belongs to the acetyltransferase family. MshD subfamily.</text>
</comment>
<dbReference type="Gene3D" id="3.40.630.30">
    <property type="match status" value="1"/>
</dbReference>
<proteinExistence type="inferred from homology"/>
<dbReference type="EMBL" id="CP038267">
    <property type="protein sequence ID" value="QBR93369.1"/>
    <property type="molecule type" value="Genomic_DNA"/>
</dbReference>
<dbReference type="GO" id="GO:0008999">
    <property type="term" value="F:protein-N-terminal-alanine acetyltransferase activity"/>
    <property type="evidence" value="ECO:0007669"/>
    <property type="project" value="TreeGrafter"/>
</dbReference>
<evidence type="ECO:0000256" key="4">
    <source>
        <dbReference type="HAMAP-Rule" id="MF_01698"/>
    </source>
</evidence>
<feature type="binding site" evidence="4">
    <location>
        <begin position="212"/>
        <end position="214"/>
    </location>
    <ligand>
        <name>acetyl-CoA</name>
        <dbReference type="ChEBI" id="CHEBI:57288"/>
        <label>2</label>
    </ligand>
</feature>
<feature type="binding site" evidence="4">
    <location>
        <position position="27"/>
    </location>
    <ligand>
        <name>1D-myo-inositol 2-(L-cysteinylamino)-2-deoxy-alpha-D-glucopyranoside</name>
        <dbReference type="ChEBI" id="CHEBI:58887"/>
    </ligand>
</feature>
<evidence type="ECO:0000313" key="6">
    <source>
        <dbReference type="EMBL" id="QBR93369.1"/>
    </source>
</evidence>
<dbReference type="PROSITE" id="PS51186">
    <property type="entry name" value="GNAT"/>
    <property type="match status" value="2"/>
</dbReference>
<feature type="domain" description="N-acetyltransferase" evidence="5">
    <location>
        <begin position="135"/>
        <end position="279"/>
    </location>
</feature>
<dbReference type="HAMAP" id="MF_01698">
    <property type="entry name" value="MshD"/>
    <property type="match status" value="1"/>
</dbReference>
<feature type="binding site" evidence="4">
    <location>
        <position position="208"/>
    </location>
    <ligand>
        <name>1D-myo-inositol 2-(L-cysteinylamino)-2-deoxy-alpha-D-glucopyranoside</name>
        <dbReference type="ChEBI" id="CHEBI:58887"/>
    </ligand>
</feature>
<comment type="catalytic activity">
    <reaction evidence="4">
        <text>1D-myo-inositol 2-(L-cysteinylamino)-2-deoxy-alpha-D-glucopyranoside + acetyl-CoA = mycothiol + CoA + H(+)</text>
        <dbReference type="Rhea" id="RHEA:26172"/>
        <dbReference type="ChEBI" id="CHEBI:15378"/>
        <dbReference type="ChEBI" id="CHEBI:16768"/>
        <dbReference type="ChEBI" id="CHEBI:57287"/>
        <dbReference type="ChEBI" id="CHEBI:57288"/>
        <dbReference type="ChEBI" id="CHEBI:58887"/>
        <dbReference type="EC" id="2.3.1.189"/>
    </reaction>
</comment>
<evidence type="ECO:0000256" key="2">
    <source>
        <dbReference type="ARBA" id="ARBA00022737"/>
    </source>
</evidence>
<dbReference type="Pfam" id="PF13508">
    <property type="entry name" value="Acetyltransf_7"/>
    <property type="match status" value="1"/>
</dbReference>
<dbReference type="RefSeq" id="WP_135078735.1">
    <property type="nucleotide sequence ID" value="NZ_CP038267.1"/>
</dbReference>
<dbReference type="SUPFAM" id="SSF55729">
    <property type="entry name" value="Acyl-CoA N-acyltransferases (Nat)"/>
    <property type="match status" value="1"/>
</dbReference>
<dbReference type="GO" id="GO:0035447">
    <property type="term" value="F:mycothiol synthase activity"/>
    <property type="evidence" value="ECO:0007669"/>
    <property type="project" value="UniProtKB-UniRule"/>
</dbReference>
<dbReference type="Proteomes" id="UP000294894">
    <property type="component" value="Chromosome"/>
</dbReference>
<feature type="binding site" evidence="4">
    <location>
        <begin position="59"/>
        <end position="61"/>
    </location>
    <ligand>
        <name>acetyl-CoA</name>
        <dbReference type="ChEBI" id="CHEBI:57288"/>
        <label>1</label>
    </ligand>
</feature>
<keyword evidence="2 4" id="KW-0677">Repeat</keyword>
<keyword evidence="1 4" id="KW-0808">Transferase</keyword>
<feature type="binding site" evidence="4">
    <location>
        <begin position="251"/>
        <end position="256"/>
    </location>
    <ligand>
        <name>acetyl-CoA</name>
        <dbReference type="ChEBI" id="CHEBI:57288"/>
        <label>2</label>
    </ligand>
</feature>
<comment type="function">
    <text evidence="4">Catalyzes the transfer of acetyl from acetyl-CoA to desacetylmycothiol (Cys-GlcN-Ins) to form mycothiol.</text>
</comment>
<name>A0A4P7GN55_9ACTN</name>
<dbReference type="CDD" id="cd04301">
    <property type="entry name" value="NAT_SF"/>
    <property type="match status" value="1"/>
</dbReference>
<comment type="subunit">
    <text evidence="4">Monomer.</text>
</comment>
<keyword evidence="3 4" id="KW-0012">Acyltransferase</keyword>
<dbReference type="KEGG" id="noy:EXE57_14670"/>